<gene>
    <name evidence="1" type="ORF">C1I99_30600</name>
</gene>
<comment type="caution">
    <text evidence="1">The sequence shown here is derived from an EMBL/GenBank/DDBJ whole genome shotgun (WGS) entry which is preliminary data.</text>
</comment>
<protein>
    <submittedName>
        <fullName evidence="1">Uncharacterized protein</fullName>
    </submittedName>
</protein>
<dbReference type="AlphaFoldDB" id="A0A2W2BUM2"/>
<reference evidence="1 2" key="1">
    <citation type="submission" date="2018-01" db="EMBL/GenBank/DDBJ databases">
        <title>Draft genome sequence of Salinispora sp. 13K206.</title>
        <authorList>
            <person name="Sahin N."/>
            <person name="Saygin H."/>
            <person name="Ay H."/>
        </authorList>
    </citation>
    <scope>NUCLEOTIDE SEQUENCE [LARGE SCALE GENOMIC DNA]</scope>
    <source>
        <strain evidence="1 2">13K206</strain>
    </source>
</reference>
<keyword evidence="2" id="KW-1185">Reference proteome</keyword>
<organism evidence="1 2">
    <name type="scientific">Micromonospora deserti</name>
    <dbReference type="NCBI Taxonomy" id="2070366"/>
    <lineage>
        <taxon>Bacteria</taxon>
        <taxon>Bacillati</taxon>
        <taxon>Actinomycetota</taxon>
        <taxon>Actinomycetes</taxon>
        <taxon>Micromonosporales</taxon>
        <taxon>Micromonosporaceae</taxon>
        <taxon>Micromonospora</taxon>
    </lineage>
</organism>
<name>A0A2W2BUM2_9ACTN</name>
<dbReference type="EMBL" id="POUB01000432">
    <property type="protein sequence ID" value="PZF84084.1"/>
    <property type="molecule type" value="Genomic_DNA"/>
</dbReference>
<accession>A0A2W2BUM2</accession>
<evidence type="ECO:0000313" key="1">
    <source>
        <dbReference type="EMBL" id="PZF84084.1"/>
    </source>
</evidence>
<sequence>METAPAAEPDTSLHAARLNKILNGLNTQVRAVDTPPVDITRAARIADAIGDWLNKIRAGLNKIVFCLNTSRLPASGP</sequence>
<dbReference type="Proteomes" id="UP000248749">
    <property type="component" value="Unassembled WGS sequence"/>
</dbReference>
<evidence type="ECO:0000313" key="2">
    <source>
        <dbReference type="Proteomes" id="UP000248749"/>
    </source>
</evidence>
<proteinExistence type="predicted"/>